<dbReference type="InterPro" id="IPR008910">
    <property type="entry name" value="MSC_TM_helix"/>
</dbReference>
<feature type="domain" description="Mechanosensitive ion channel MscS" evidence="7">
    <location>
        <begin position="95"/>
        <end position="161"/>
    </location>
</feature>
<dbReference type="Gene3D" id="3.30.70.100">
    <property type="match status" value="1"/>
</dbReference>
<dbReference type="Proteomes" id="UP000215694">
    <property type="component" value="Unassembled WGS sequence"/>
</dbReference>
<keyword evidence="6" id="KW-0472">Membrane</keyword>
<dbReference type="Pfam" id="PF00924">
    <property type="entry name" value="MS_channel_2nd"/>
    <property type="match status" value="1"/>
</dbReference>
<dbReference type="GO" id="GO:0005886">
    <property type="term" value="C:plasma membrane"/>
    <property type="evidence" value="ECO:0007669"/>
    <property type="project" value="UniProtKB-SubCell"/>
</dbReference>
<dbReference type="InterPro" id="IPR006685">
    <property type="entry name" value="MscS_channel_2nd"/>
</dbReference>
<name>A0A371IXI6_9FIRM</name>
<dbReference type="Gene3D" id="2.30.30.60">
    <property type="match status" value="1"/>
</dbReference>
<dbReference type="InterPro" id="IPR023408">
    <property type="entry name" value="MscS_beta-dom_sf"/>
</dbReference>
<evidence type="ECO:0000259" key="9">
    <source>
        <dbReference type="Pfam" id="PF21088"/>
    </source>
</evidence>
<proteinExistence type="inferred from homology"/>
<evidence type="ECO:0000256" key="4">
    <source>
        <dbReference type="ARBA" id="ARBA00022692"/>
    </source>
</evidence>
<gene>
    <name evidence="10" type="ORF">CHL78_019460</name>
</gene>
<organism evidence="10 11">
    <name type="scientific">Romboutsia weinsteinii</name>
    <dbReference type="NCBI Taxonomy" id="2020949"/>
    <lineage>
        <taxon>Bacteria</taxon>
        <taxon>Bacillati</taxon>
        <taxon>Bacillota</taxon>
        <taxon>Clostridia</taxon>
        <taxon>Peptostreptococcales</taxon>
        <taxon>Peptostreptococcaceae</taxon>
        <taxon>Romboutsia</taxon>
    </lineage>
</organism>
<evidence type="ECO:0000313" key="11">
    <source>
        <dbReference type="Proteomes" id="UP000215694"/>
    </source>
</evidence>
<dbReference type="SUPFAM" id="SSF82861">
    <property type="entry name" value="Mechanosensitive channel protein MscS (YggB), transmembrane region"/>
    <property type="match status" value="1"/>
</dbReference>
<dbReference type="InterPro" id="IPR049278">
    <property type="entry name" value="MS_channel_C"/>
</dbReference>
<dbReference type="InterPro" id="IPR010920">
    <property type="entry name" value="LSM_dom_sf"/>
</dbReference>
<keyword evidence="4" id="KW-0812">Transmembrane</keyword>
<comment type="subcellular location">
    <subcellularLocation>
        <location evidence="1">Cell membrane</location>
        <topology evidence="1">Multi-pass membrane protein</topology>
    </subcellularLocation>
</comment>
<dbReference type="InterPro" id="IPR006686">
    <property type="entry name" value="MscS_channel_CS"/>
</dbReference>
<sequence length="273" mass="30679">MADNLSEKGPNIIYGVLIFVVGIYICKWVKRIVTKSLLKYNVGKGITNFIVYGIYISMLSIIALTCLDIIGIQTKSVVAVLGAAGFSVGLAFKEILSNLGSGMIILFFKPFKIGDYIQGSGVEGSVSDIQIFSTVLKTPDNKTIIVPNFQLTSNNIVNFTHQEKRRVDFSYNISYDSDIDLVKRILQDIFLEDKRILQDPKPIIGINSIGNNAIQMVARPWVSTEDYWDVYFDVMEKVKKKFDDNCIKIPNLTGVVFYDNNSNFVDNKNSRLN</sequence>
<dbReference type="SUPFAM" id="SSF82689">
    <property type="entry name" value="Mechanosensitive channel protein MscS (YggB), C-terminal domain"/>
    <property type="match status" value="1"/>
</dbReference>
<protein>
    <submittedName>
        <fullName evidence="10">Mechanosensitive ion channel family protein</fullName>
    </submittedName>
</protein>
<dbReference type="PANTHER" id="PTHR30221:SF1">
    <property type="entry name" value="SMALL-CONDUCTANCE MECHANOSENSITIVE CHANNEL"/>
    <property type="match status" value="1"/>
</dbReference>
<dbReference type="Pfam" id="PF21088">
    <property type="entry name" value="MS_channel_1st"/>
    <property type="match status" value="1"/>
</dbReference>
<keyword evidence="3" id="KW-1003">Cell membrane</keyword>
<feature type="domain" description="Mechanosensitive ion channel MscS C-terminal" evidence="8">
    <location>
        <begin position="167"/>
        <end position="249"/>
    </location>
</feature>
<dbReference type="PROSITE" id="PS01246">
    <property type="entry name" value="UPF0003"/>
    <property type="match status" value="1"/>
</dbReference>
<comment type="caution">
    <text evidence="10">The sequence shown here is derived from an EMBL/GenBank/DDBJ whole genome shotgun (WGS) entry which is preliminary data.</text>
</comment>
<evidence type="ECO:0000256" key="3">
    <source>
        <dbReference type="ARBA" id="ARBA00022475"/>
    </source>
</evidence>
<feature type="domain" description="Mechanosensitive ion channel transmembrane helices 2/3" evidence="9">
    <location>
        <begin position="55"/>
        <end position="93"/>
    </location>
</feature>
<dbReference type="InterPro" id="IPR045275">
    <property type="entry name" value="MscS_archaea/bacteria_type"/>
</dbReference>
<dbReference type="InterPro" id="IPR049142">
    <property type="entry name" value="MS_channel_1st"/>
</dbReference>
<dbReference type="PANTHER" id="PTHR30221">
    <property type="entry name" value="SMALL-CONDUCTANCE MECHANOSENSITIVE CHANNEL"/>
    <property type="match status" value="1"/>
</dbReference>
<evidence type="ECO:0000256" key="5">
    <source>
        <dbReference type="ARBA" id="ARBA00022989"/>
    </source>
</evidence>
<dbReference type="AlphaFoldDB" id="A0A371IXI6"/>
<dbReference type="RefSeq" id="WP_094369565.1">
    <property type="nucleotide sequence ID" value="NZ_NOJY02000102.1"/>
</dbReference>
<dbReference type="Pfam" id="PF05552">
    <property type="entry name" value="MS_channel_1st_1"/>
    <property type="match status" value="1"/>
</dbReference>
<reference evidence="10 11" key="1">
    <citation type="journal article" date="2017" name="Genome Announc.">
        <title>Draft Genome Sequence of Romboutsia weinsteinii sp. nov. Strain CCRI-19649(T) Isolated from Surface Water.</title>
        <authorList>
            <person name="Maheux A.F."/>
            <person name="Boudreau D.K."/>
            <person name="Berube E."/>
            <person name="Boissinot M."/>
            <person name="Cantin P."/>
            <person name="Raymond F."/>
            <person name="Corbeil J."/>
            <person name="Omar R.F."/>
            <person name="Bergeron M.G."/>
        </authorList>
    </citation>
    <scope>NUCLEOTIDE SEQUENCE [LARGE SCALE GENOMIC DNA]</scope>
    <source>
        <strain evidence="10 11">CCRI-19649</strain>
    </source>
</reference>
<comment type="similarity">
    <text evidence="2">Belongs to the MscS (TC 1.A.23) family.</text>
</comment>
<evidence type="ECO:0000259" key="7">
    <source>
        <dbReference type="Pfam" id="PF00924"/>
    </source>
</evidence>
<dbReference type="SUPFAM" id="SSF50182">
    <property type="entry name" value="Sm-like ribonucleoproteins"/>
    <property type="match status" value="1"/>
</dbReference>
<dbReference type="InterPro" id="IPR011014">
    <property type="entry name" value="MscS_channel_TM-2"/>
</dbReference>
<dbReference type="InterPro" id="IPR011066">
    <property type="entry name" value="MscS_channel_C_sf"/>
</dbReference>
<accession>A0A371IXI6</accession>
<evidence type="ECO:0000313" key="10">
    <source>
        <dbReference type="EMBL" id="RDY25197.1"/>
    </source>
</evidence>
<evidence type="ECO:0000256" key="2">
    <source>
        <dbReference type="ARBA" id="ARBA00008017"/>
    </source>
</evidence>
<dbReference type="EMBL" id="NOJY02000102">
    <property type="protein sequence ID" value="RDY25197.1"/>
    <property type="molecule type" value="Genomic_DNA"/>
</dbReference>
<evidence type="ECO:0000256" key="6">
    <source>
        <dbReference type="ARBA" id="ARBA00023136"/>
    </source>
</evidence>
<keyword evidence="11" id="KW-1185">Reference proteome</keyword>
<dbReference type="OrthoDB" id="9809206at2"/>
<keyword evidence="5" id="KW-1133">Transmembrane helix</keyword>
<evidence type="ECO:0000259" key="8">
    <source>
        <dbReference type="Pfam" id="PF21082"/>
    </source>
</evidence>
<dbReference type="Pfam" id="PF21082">
    <property type="entry name" value="MS_channel_3rd"/>
    <property type="match status" value="1"/>
</dbReference>
<evidence type="ECO:0000256" key="1">
    <source>
        <dbReference type="ARBA" id="ARBA00004651"/>
    </source>
</evidence>
<dbReference type="GO" id="GO:0008381">
    <property type="term" value="F:mechanosensitive monoatomic ion channel activity"/>
    <property type="evidence" value="ECO:0007669"/>
    <property type="project" value="InterPro"/>
</dbReference>
<dbReference type="Gene3D" id="1.10.287.1260">
    <property type="match status" value="1"/>
</dbReference>